<dbReference type="SUPFAM" id="SSF57667">
    <property type="entry name" value="beta-beta-alpha zinc fingers"/>
    <property type="match status" value="1"/>
</dbReference>
<proteinExistence type="predicted"/>
<reference evidence="6" key="1">
    <citation type="submission" date="2021-03" db="EMBL/GenBank/DDBJ databases">
        <title>Chromosome level genome of the anhydrobiotic midge Polypedilum vanderplanki.</title>
        <authorList>
            <person name="Yoshida Y."/>
            <person name="Kikawada T."/>
            <person name="Gusev O."/>
        </authorList>
    </citation>
    <scope>NUCLEOTIDE SEQUENCE</scope>
    <source>
        <strain evidence="6">NIAS01</strain>
        <tissue evidence="6">Whole body or cell culture</tissue>
    </source>
</reference>
<dbReference type="InterPro" id="IPR036236">
    <property type="entry name" value="Znf_C2H2_sf"/>
</dbReference>
<dbReference type="AlphaFoldDB" id="A0A9J6CR58"/>
<keyword evidence="2" id="KW-0863">Zinc-finger</keyword>
<evidence type="ECO:0000313" key="6">
    <source>
        <dbReference type="EMBL" id="KAG5684424.1"/>
    </source>
</evidence>
<evidence type="ECO:0000256" key="4">
    <source>
        <dbReference type="SAM" id="MobiDB-lite"/>
    </source>
</evidence>
<dbReference type="OrthoDB" id="5839404at2759"/>
<accession>A0A9J6CR58</accession>
<name>A0A9J6CR58_POLVA</name>
<comment type="caution">
    <text evidence="6">The sequence shown here is derived from an EMBL/GenBank/DDBJ whole genome shotgun (WGS) entry which is preliminary data.</text>
</comment>
<gene>
    <name evidence="6" type="ORF">PVAND_013658</name>
</gene>
<keyword evidence="7" id="KW-1185">Reference proteome</keyword>
<dbReference type="Pfam" id="PF05253">
    <property type="entry name" value="zf-U11-48K"/>
    <property type="match status" value="1"/>
</dbReference>
<organism evidence="6 7">
    <name type="scientific">Polypedilum vanderplanki</name>
    <name type="common">Sleeping chironomid midge</name>
    <dbReference type="NCBI Taxonomy" id="319348"/>
    <lineage>
        <taxon>Eukaryota</taxon>
        <taxon>Metazoa</taxon>
        <taxon>Ecdysozoa</taxon>
        <taxon>Arthropoda</taxon>
        <taxon>Hexapoda</taxon>
        <taxon>Insecta</taxon>
        <taxon>Pterygota</taxon>
        <taxon>Neoptera</taxon>
        <taxon>Endopterygota</taxon>
        <taxon>Diptera</taxon>
        <taxon>Nematocera</taxon>
        <taxon>Chironomoidea</taxon>
        <taxon>Chironomidae</taxon>
        <taxon>Chironominae</taxon>
        <taxon>Polypedilum</taxon>
        <taxon>Polypedilum</taxon>
    </lineage>
</organism>
<keyword evidence="1" id="KW-0479">Metal-binding</keyword>
<dbReference type="PANTHER" id="PTHR21402">
    <property type="entry name" value="GAMETOCYTE SPECIFIC FACTOR 1-RELATED"/>
    <property type="match status" value="1"/>
</dbReference>
<keyword evidence="3" id="KW-0862">Zinc</keyword>
<dbReference type="PANTHER" id="PTHR21402:SF5">
    <property type="entry name" value="GAMETOCYTE SPECIFIC FACTOR 1"/>
    <property type="match status" value="1"/>
</dbReference>
<evidence type="ECO:0000313" key="7">
    <source>
        <dbReference type="Proteomes" id="UP001107558"/>
    </source>
</evidence>
<dbReference type="Proteomes" id="UP001107558">
    <property type="component" value="Chromosome 1"/>
</dbReference>
<dbReference type="InterPro" id="IPR022776">
    <property type="entry name" value="TRM13/UPF0224_CHHC_Znf_dom"/>
</dbReference>
<sequence length="165" mass="18981">MASAYFSVDSLPESERLEACPYNPAHMVVAHRMSKHLIKCRKSHSVQGTAVCKFNVMHVLPTQEIDYHHRTCTDRILVERFIEVQQELNNNNDVDSGIQSTVCSQVGQDEDWDKDQDAPSGVLRVKDKAKKANVVLNIQHDIPSERKRRRKEEAQRLRNLRDSAF</sequence>
<evidence type="ECO:0000256" key="2">
    <source>
        <dbReference type="ARBA" id="ARBA00022771"/>
    </source>
</evidence>
<protein>
    <recommendedName>
        <fullName evidence="5">CHHC U11-48K-type domain-containing protein</fullName>
    </recommendedName>
</protein>
<dbReference type="InterPro" id="IPR051591">
    <property type="entry name" value="UPF0224_FAM112_RNA_Proc"/>
</dbReference>
<evidence type="ECO:0000259" key="5">
    <source>
        <dbReference type="PROSITE" id="PS51800"/>
    </source>
</evidence>
<dbReference type="EMBL" id="JADBJN010000001">
    <property type="protein sequence ID" value="KAG5684424.1"/>
    <property type="molecule type" value="Genomic_DNA"/>
</dbReference>
<feature type="domain" description="CHHC U11-48K-type" evidence="5">
    <location>
        <begin position="17"/>
        <end position="44"/>
    </location>
</feature>
<evidence type="ECO:0000256" key="3">
    <source>
        <dbReference type="ARBA" id="ARBA00022833"/>
    </source>
</evidence>
<dbReference type="PROSITE" id="PS51800">
    <property type="entry name" value="ZF_CHHC_U11_48K"/>
    <property type="match status" value="1"/>
</dbReference>
<feature type="compositionally biased region" description="Basic and acidic residues" evidence="4">
    <location>
        <begin position="151"/>
        <end position="165"/>
    </location>
</feature>
<dbReference type="GO" id="GO:0008270">
    <property type="term" value="F:zinc ion binding"/>
    <property type="evidence" value="ECO:0007669"/>
    <property type="project" value="UniProtKB-KW"/>
</dbReference>
<feature type="region of interest" description="Disordered" evidence="4">
    <location>
        <begin position="139"/>
        <end position="165"/>
    </location>
</feature>
<evidence type="ECO:0000256" key="1">
    <source>
        <dbReference type="ARBA" id="ARBA00022723"/>
    </source>
</evidence>